<dbReference type="Proteomes" id="UP000002875">
    <property type="component" value="Chromosome"/>
</dbReference>
<evidence type="ECO:0000313" key="1">
    <source>
        <dbReference type="EMBL" id="AFK04046.1"/>
    </source>
</evidence>
<organism evidence="1 2">
    <name type="scientific">Emticicia oligotrophica (strain DSM 17448 / CIP 109782 / MTCC 6937 / GPTSA100-15)</name>
    <dbReference type="NCBI Taxonomy" id="929562"/>
    <lineage>
        <taxon>Bacteria</taxon>
        <taxon>Pseudomonadati</taxon>
        <taxon>Bacteroidota</taxon>
        <taxon>Cytophagia</taxon>
        <taxon>Cytophagales</taxon>
        <taxon>Leadbetterellaceae</taxon>
        <taxon>Emticicia</taxon>
    </lineage>
</organism>
<name>A0ABM5N3Q9_EMTOG</name>
<dbReference type="SUPFAM" id="SSF142906">
    <property type="entry name" value="YjbR-like"/>
    <property type="match status" value="1"/>
</dbReference>
<protein>
    <recommendedName>
        <fullName evidence="3">MmcQ/YjbR family DNA-binding protein</fullName>
    </recommendedName>
</protein>
<dbReference type="Gene3D" id="3.90.1150.30">
    <property type="match status" value="1"/>
</dbReference>
<reference evidence="1 2" key="1">
    <citation type="submission" date="2011-07" db="EMBL/GenBank/DDBJ databases">
        <title>The complete genome of chromosome of Emticicia oligotrophica DSM 17448.</title>
        <authorList>
            <consortium name="US DOE Joint Genome Institute (JGI-PGF)"/>
            <person name="Lucas S."/>
            <person name="Han J."/>
            <person name="Lapidus A."/>
            <person name="Bruce D."/>
            <person name="Goodwin L."/>
            <person name="Pitluck S."/>
            <person name="Peters L."/>
            <person name="Kyrpides N."/>
            <person name="Mavromatis K."/>
            <person name="Ivanova N."/>
            <person name="Ovchinnikova G."/>
            <person name="Teshima H."/>
            <person name="Detter J.C."/>
            <person name="Tapia R."/>
            <person name="Han C."/>
            <person name="Land M."/>
            <person name="Hauser L."/>
            <person name="Markowitz V."/>
            <person name="Cheng J.-F."/>
            <person name="Hugenholtz P."/>
            <person name="Woyke T."/>
            <person name="Wu D."/>
            <person name="Tindall B."/>
            <person name="Pomrenke H."/>
            <person name="Brambilla E."/>
            <person name="Klenk H.-P."/>
            <person name="Eisen J.A."/>
        </authorList>
    </citation>
    <scope>NUCLEOTIDE SEQUENCE [LARGE SCALE GENOMIC DNA]</scope>
    <source>
        <strain evidence="1 2">DSM 17448</strain>
    </source>
</reference>
<sequence length="114" mass="13244">MITEQRVRALALSFENAEELPHFEKISFRVKKKIFATLNLKENRATLKLSETDQSIFSLYGDKTTVYPVPNKWGKMGWTQFRLDKIEEAFFYDALVAAYCEVAPKILAEKYLNS</sequence>
<dbReference type="RefSeq" id="WP_015029740.1">
    <property type="nucleotide sequence ID" value="NC_018748.1"/>
</dbReference>
<evidence type="ECO:0000313" key="2">
    <source>
        <dbReference type="Proteomes" id="UP000002875"/>
    </source>
</evidence>
<dbReference type="EMBL" id="CP002961">
    <property type="protein sequence ID" value="AFK04046.1"/>
    <property type="molecule type" value="Genomic_DNA"/>
</dbReference>
<keyword evidence="2" id="KW-1185">Reference proteome</keyword>
<dbReference type="InterPro" id="IPR058532">
    <property type="entry name" value="YjbR/MT2646/Rv2570-like"/>
</dbReference>
<proteinExistence type="predicted"/>
<dbReference type="InterPro" id="IPR038056">
    <property type="entry name" value="YjbR-like_sf"/>
</dbReference>
<gene>
    <name evidence="1" type="ordered locus">Emtol_2913</name>
</gene>
<evidence type="ECO:0008006" key="3">
    <source>
        <dbReference type="Google" id="ProtNLM"/>
    </source>
</evidence>
<accession>A0ABM5N3Q9</accession>
<dbReference type="Pfam" id="PF04237">
    <property type="entry name" value="YjbR"/>
    <property type="match status" value="1"/>
</dbReference>